<organism evidence="1 2">
    <name type="scientific">Rotaria sordida</name>
    <dbReference type="NCBI Taxonomy" id="392033"/>
    <lineage>
        <taxon>Eukaryota</taxon>
        <taxon>Metazoa</taxon>
        <taxon>Spiralia</taxon>
        <taxon>Gnathifera</taxon>
        <taxon>Rotifera</taxon>
        <taxon>Eurotatoria</taxon>
        <taxon>Bdelloidea</taxon>
        <taxon>Philodinida</taxon>
        <taxon>Philodinidae</taxon>
        <taxon>Rotaria</taxon>
    </lineage>
</organism>
<proteinExistence type="predicted"/>
<sequence length="75" mass="8074">MSFQSKVFAKVFVSGADLNNEDDGQQILALNPHTLSRTYGGVDCVLCPVGDIGRVSFIGTSSQSCNCRFEDSLNL</sequence>
<evidence type="ECO:0000313" key="2">
    <source>
        <dbReference type="Proteomes" id="UP000663836"/>
    </source>
</evidence>
<dbReference type="EMBL" id="CAJOBD010002486">
    <property type="protein sequence ID" value="CAF3885699.1"/>
    <property type="molecule type" value="Genomic_DNA"/>
</dbReference>
<evidence type="ECO:0000313" key="1">
    <source>
        <dbReference type="EMBL" id="CAF3885699.1"/>
    </source>
</evidence>
<name>A0A819GH38_9BILA</name>
<accession>A0A819GH38</accession>
<reference evidence="1" key="1">
    <citation type="submission" date="2021-02" db="EMBL/GenBank/DDBJ databases">
        <authorList>
            <person name="Nowell W R."/>
        </authorList>
    </citation>
    <scope>NUCLEOTIDE SEQUENCE</scope>
</reference>
<comment type="caution">
    <text evidence="1">The sequence shown here is derived from an EMBL/GenBank/DDBJ whole genome shotgun (WGS) entry which is preliminary data.</text>
</comment>
<dbReference type="AlphaFoldDB" id="A0A819GH38"/>
<dbReference type="Proteomes" id="UP000663836">
    <property type="component" value="Unassembled WGS sequence"/>
</dbReference>
<protein>
    <submittedName>
        <fullName evidence="1">Uncharacterized protein</fullName>
    </submittedName>
</protein>
<gene>
    <name evidence="1" type="ORF">JBS370_LOCUS20089</name>
</gene>